<dbReference type="OrthoDB" id="5380555at2759"/>
<keyword evidence="2" id="KW-1185">Reference proteome</keyword>
<accession>A0A9N8VIH9</accession>
<organism evidence="1 2">
    <name type="scientific">Dentiscutata erythropus</name>
    <dbReference type="NCBI Taxonomy" id="1348616"/>
    <lineage>
        <taxon>Eukaryota</taxon>
        <taxon>Fungi</taxon>
        <taxon>Fungi incertae sedis</taxon>
        <taxon>Mucoromycota</taxon>
        <taxon>Glomeromycotina</taxon>
        <taxon>Glomeromycetes</taxon>
        <taxon>Diversisporales</taxon>
        <taxon>Gigasporaceae</taxon>
        <taxon>Dentiscutata</taxon>
    </lineage>
</organism>
<sequence>MSEFTFGFNIFKDLVLNNHFWDMYRFKGSEPKRIFNTAYVLYCIRKFLKQKEELNSSLNSSTIRDNLHNFPRDSQTLPLQILLNLVINNPLATNYTPLLSFMFYIGAITYKPDLSANIIFEYPIKLLQVLEANNNIEPLCRFIEKTLLKPLKDNNIVYSNEKALKQAFMDAMILTLHSDIEPEFLVYSQSPDLDGKAINLIKINNRKRIAIEFDNIRMNKVLLDRARGCWQEAIKVSRSLLEKTKNEVLKLKIDD</sequence>
<proteinExistence type="predicted"/>
<dbReference type="Proteomes" id="UP000789405">
    <property type="component" value="Unassembled WGS sequence"/>
</dbReference>
<evidence type="ECO:0000313" key="2">
    <source>
        <dbReference type="Proteomes" id="UP000789405"/>
    </source>
</evidence>
<comment type="caution">
    <text evidence="1">The sequence shown here is derived from an EMBL/GenBank/DDBJ whole genome shotgun (WGS) entry which is preliminary data.</text>
</comment>
<protein>
    <submittedName>
        <fullName evidence="1">3988_t:CDS:1</fullName>
    </submittedName>
</protein>
<dbReference type="AlphaFoldDB" id="A0A9N8VIH9"/>
<dbReference type="EMBL" id="CAJVPY010000194">
    <property type="protein sequence ID" value="CAG8456846.1"/>
    <property type="molecule type" value="Genomic_DNA"/>
</dbReference>
<name>A0A9N8VIH9_9GLOM</name>
<evidence type="ECO:0000313" key="1">
    <source>
        <dbReference type="EMBL" id="CAG8456846.1"/>
    </source>
</evidence>
<reference evidence="1" key="1">
    <citation type="submission" date="2021-06" db="EMBL/GenBank/DDBJ databases">
        <authorList>
            <person name="Kallberg Y."/>
            <person name="Tangrot J."/>
            <person name="Rosling A."/>
        </authorList>
    </citation>
    <scope>NUCLEOTIDE SEQUENCE</scope>
    <source>
        <strain evidence="1">MA453B</strain>
    </source>
</reference>
<gene>
    <name evidence="1" type="ORF">DERYTH_LOCUS810</name>
</gene>